<organism evidence="6 7">
    <name type="scientific">Zhongshania aquimaris</name>
    <dbReference type="NCBI Taxonomy" id="2857107"/>
    <lineage>
        <taxon>Bacteria</taxon>
        <taxon>Pseudomonadati</taxon>
        <taxon>Pseudomonadota</taxon>
        <taxon>Gammaproteobacteria</taxon>
        <taxon>Cellvibrionales</taxon>
        <taxon>Spongiibacteraceae</taxon>
        <taxon>Zhongshania</taxon>
    </lineage>
</organism>
<evidence type="ECO:0000313" key="7">
    <source>
        <dbReference type="Proteomes" id="UP001166291"/>
    </source>
</evidence>
<feature type="zinc finger region" description="dksA C4-type" evidence="4">
    <location>
        <begin position="31"/>
        <end position="55"/>
    </location>
</feature>
<keyword evidence="2" id="KW-0863">Zinc-finger</keyword>
<keyword evidence="1" id="KW-0479">Metal-binding</keyword>
<protein>
    <submittedName>
        <fullName evidence="6">TraR/DksA C4-type zinc finger protein</fullName>
    </submittedName>
</protein>
<feature type="domain" description="Zinc finger DksA/TraR C4-type" evidence="5">
    <location>
        <begin position="26"/>
        <end position="57"/>
    </location>
</feature>
<reference evidence="6" key="1">
    <citation type="submission" date="2021-07" db="EMBL/GenBank/DDBJ databases">
        <title>Zhongshania sp. CAU 1632 isolated from seawater.</title>
        <authorList>
            <person name="Kim W."/>
        </authorList>
    </citation>
    <scope>NUCLEOTIDE SEQUENCE</scope>
    <source>
        <strain evidence="6">CAU 1632</strain>
    </source>
</reference>
<evidence type="ECO:0000259" key="5">
    <source>
        <dbReference type="Pfam" id="PF01258"/>
    </source>
</evidence>
<dbReference type="EMBL" id="JAHWDQ010000003">
    <property type="protein sequence ID" value="MBW2941517.1"/>
    <property type="molecule type" value="Genomic_DNA"/>
</dbReference>
<keyword evidence="3" id="KW-0862">Zinc</keyword>
<dbReference type="InterPro" id="IPR000962">
    <property type="entry name" value="Znf_DskA_TraR"/>
</dbReference>
<evidence type="ECO:0000256" key="2">
    <source>
        <dbReference type="ARBA" id="ARBA00022771"/>
    </source>
</evidence>
<proteinExistence type="predicted"/>
<keyword evidence="7" id="KW-1185">Reference proteome</keyword>
<evidence type="ECO:0000256" key="1">
    <source>
        <dbReference type="ARBA" id="ARBA00022723"/>
    </source>
</evidence>
<dbReference type="Pfam" id="PF01258">
    <property type="entry name" value="zf-dskA_traR"/>
    <property type="match status" value="1"/>
</dbReference>
<comment type="caution">
    <text evidence="6">The sequence shown here is derived from an EMBL/GenBank/DDBJ whole genome shotgun (WGS) entry which is preliminary data.</text>
</comment>
<evidence type="ECO:0000256" key="4">
    <source>
        <dbReference type="PROSITE-ProRule" id="PRU00510"/>
    </source>
</evidence>
<evidence type="ECO:0000313" key="6">
    <source>
        <dbReference type="EMBL" id="MBW2941517.1"/>
    </source>
</evidence>
<name>A0ABS6VT66_9GAMM</name>
<accession>A0ABS6VT66</accession>
<dbReference type="Proteomes" id="UP001166291">
    <property type="component" value="Unassembled WGS sequence"/>
</dbReference>
<gene>
    <name evidence="6" type="ORF">KXJ70_12040</name>
</gene>
<evidence type="ECO:0000256" key="3">
    <source>
        <dbReference type="ARBA" id="ARBA00022833"/>
    </source>
</evidence>
<dbReference type="PROSITE" id="PS51128">
    <property type="entry name" value="ZF_DKSA_2"/>
    <property type="match status" value="1"/>
</dbReference>
<sequence length="60" mass="6726">MEHATQCNTDLILLEIEAALHRCDEGNFKLCCECDEPIGETRLHIGPSSRKCIACAQHEK</sequence>